<keyword evidence="3" id="KW-1185">Reference proteome</keyword>
<gene>
    <name evidence="2" type="ORF">DAPPUDRAFT_322139</name>
</gene>
<evidence type="ECO:0000313" key="3">
    <source>
        <dbReference type="Proteomes" id="UP000000305"/>
    </source>
</evidence>
<dbReference type="KEGG" id="dpx:DAPPUDRAFT_322139"/>
<dbReference type="InParanoid" id="E9GV28"/>
<evidence type="ECO:0000313" key="2">
    <source>
        <dbReference type="EMBL" id="EFX76594.1"/>
    </source>
</evidence>
<dbReference type="Proteomes" id="UP000000305">
    <property type="component" value="Unassembled WGS sequence"/>
</dbReference>
<sequence length="82" mass="9680">MDDLLRKDDHDDEEDVEETRNPKRKRVATSDIIKILADNEAEREKSNTTFLEIMADLRQQGQQKNNLLERLVVLQESKKHSF</sequence>
<name>E9GV28_DAPPU</name>
<dbReference type="EMBL" id="GL732567">
    <property type="protein sequence ID" value="EFX76594.1"/>
    <property type="molecule type" value="Genomic_DNA"/>
</dbReference>
<reference evidence="2 3" key="1">
    <citation type="journal article" date="2011" name="Science">
        <title>The ecoresponsive genome of Daphnia pulex.</title>
        <authorList>
            <person name="Colbourne J.K."/>
            <person name="Pfrender M.E."/>
            <person name="Gilbert D."/>
            <person name="Thomas W.K."/>
            <person name="Tucker A."/>
            <person name="Oakley T.H."/>
            <person name="Tokishita S."/>
            <person name="Aerts A."/>
            <person name="Arnold G.J."/>
            <person name="Basu M.K."/>
            <person name="Bauer D.J."/>
            <person name="Caceres C.E."/>
            <person name="Carmel L."/>
            <person name="Casola C."/>
            <person name="Choi J.H."/>
            <person name="Detter J.C."/>
            <person name="Dong Q."/>
            <person name="Dusheyko S."/>
            <person name="Eads B.D."/>
            <person name="Frohlich T."/>
            <person name="Geiler-Samerotte K.A."/>
            <person name="Gerlach D."/>
            <person name="Hatcher P."/>
            <person name="Jogdeo S."/>
            <person name="Krijgsveld J."/>
            <person name="Kriventseva E.V."/>
            <person name="Kultz D."/>
            <person name="Laforsch C."/>
            <person name="Lindquist E."/>
            <person name="Lopez J."/>
            <person name="Manak J.R."/>
            <person name="Muller J."/>
            <person name="Pangilinan J."/>
            <person name="Patwardhan R.P."/>
            <person name="Pitluck S."/>
            <person name="Pritham E.J."/>
            <person name="Rechtsteiner A."/>
            <person name="Rho M."/>
            <person name="Rogozin I.B."/>
            <person name="Sakarya O."/>
            <person name="Salamov A."/>
            <person name="Schaack S."/>
            <person name="Shapiro H."/>
            <person name="Shiga Y."/>
            <person name="Skalitzky C."/>
            <person name="Smith Z."/>
            <person name="Souvorov A."/>
            <person name="Sung W."/>
            <person name="Tang Z."/>
            <person name="Tsuchiya D."/>
            <person name="Tu H."/>
            <person name="Vos H."/>
            <person name="Wang M."/>
            <person name="Wolf Y.I."/>
            <person name="Yamagata H."/>
            <person name="Yamada T."/>
            <person name="Ye Y."/>
            <person name="Shaw J.R."/>
            <person name="Andrews J."/>
            <person name="Crease T.J."/>
            <person name="Tang H."/>
            <person name="Lucas S.M."/>
            <person name="Robertson H.M."/>
            <person name="Bork P."/>
            <person name="Koonin E.V."/>
            <person name="Zdobnov E.M."/>
            <person name="Grigoriev I.V."/>
            <person name="Lynch M."/>
            <person name="Boore J.L."/>
        </authorList>
    </citation>
    <scope>NUCLEOTIDE SEQUENCE [LARGE SCALE GENOMIC DNA]</scope>
</reference>
<dbReference type="HOGENOM" id="CLU_2560608_0_0_1"/>
<dbReference type="AlphaFoldDB" id="E9GV28"/>
<protein>
    <submittedName>
        <fullName evidence="2">Uncharacterized protein</fullName>
    </submittedName>
</protein>
<organism evidence="2 3">
    <name type="scientific">Daphnia pulex</name>
    <name type="common">Water flea</name>
    <dbReference type="NCBI Taxonomy" id="6669"/>
    <lineage>
        <taxon>Eukaryota</taxon>
        <taxon>Metazoa</taxon>
        <taxon>Ecdysozoa</taxon>
        <taxon>Arthropoda</taxon>
        <taxon>Crustacea</taxon>
        <taxon>Branchiopoda</taxon>
        <taxon>Diplostraca</taxon>
        <taxon>Cladocera</taxon>
        <taxon>Anomopoda</taxon>
        <taxon>Daphniidae</taxon>
        <taxon>Daphnia</taxon>
    </lineage>
</organism>
<proteinExistence type="predicted"/>
<feature type="region of interest" description="Disordered" evidence="1">
    <location>
        <begin position="1"/>
        <end position="25"/>
    </location>
</feature>
<evidence type="ECO:0000256" key="1">
    <source>
        <dbReference type="SAM" id="MobiDB-lite"/>
    </source>
</evidence>
<accession>E9GV28</accession>